<evidence type="ECO:0000313" key="2">
    <source>
        <dbReference type="Proteomes" id="UP000447434"/>
    </source>
</evidence>
<name>A0A6A4P5A5_LUPAL</name>
<organism evidence="1 2">
    <name type="scientific">Lupinus albus</name>
    <name type="common">White lupine</name>
    <name type="synonym">Lupinus termis</name>
    <dbReference type="NCBI Taxonomy" id="3870"/>
    <lineage>
        <taxon>Eukaryota</taxon>
        <taxon>Viridiplantae</taxon>
        <taxon>Streptophyta</taxon>
        <taxon>Embryophyta</taxon>
        <taxon>Tracheophyta</taxon>
        <taxon>Spermatophyta</taxon>
        <taxon>Magnoliopsida</taxon>
        <taxon>eudicotyledons</taxon>
        <taxon>Gunneridae</taxon>
        <taxon>Pentapetalae</taxon>
        <taxon>rosids</taxon>
        <taxon>fabids</taxon>
        <taxon>Fabales</taxon>
        <taxon>Fabaceae</taxon>
        <taxon>Papilionoideae</taxon>
        <taxon>50 kb inversion clade</taxon>
        <taxon>genistoids sensu lato</taxon>
        <taxon>core genistoids</taxon>
        <taxon>Genisteae</taxon>
        <taxon>Lupinus</taxon>
    </lineage>
</organism>
<reference evidence="2" key="1">
    <citation type="journal article" date="2020" name="Nat. Commun.">
        <title>Genome sequence of the cluster root forming white lupin.</title>
        <authorList>
            <person name="Hufnagel B."/>
            <person name="Marques A."/>
            <person name="Soriano A."/>
            <person name="Marques L."/>
            <person name="Divol F."/>
            <person name="Doumas P."/>
            <person name="Sallet E."/>
            <person name="Mancinotti D."/>
            <person name="Carrere S."/>
            <person name="Marande W."/>
            <person name="Arribat S."/>
            <person name="Keller J."/>
            <person name="Huneau C."/>
            <person name="Blein T."/>
            <person name="Aime D."/>
            <person name="Laguerre M."/>
            <person name="Taylor J."/>
            <person name="Schubert V."/>
            <person name="Nelson M."/>
            <person name="Geu-Flores F."/>
            <person name="Crespi M."/>
            <person name="Gallardo-Guerrero K."/>
            <person name="Delaux P.-M."/>
            <person name="Salse J."/>
            <person name="Berges H."/>
            <person name="Guyot R."/>
            <person name="Gouzy J."/>
            <person name="Peret B."/>
        </authorList>
    </citation>
    <scope>NUCLEOTIDE SEQUENCE [LARGE SCALE GENOMIC DNA]</scope>
    <source>
        <strain evidence="2">cv. Amiga</strain>
    </source>
</reference>
<gene>
    <name evidence="1" type="ORF">Lalb_Chr16g0391331</name>
</gene>
<proteinExistence type="predicted"/>
<accession>A0A6A4P5A5</accession>
<dbReference type="EMBL" id="WOCE01000016">
    <property type="protein sequence ID" value="KAE9597885.1"/>
    <property type="molecule type" value="Genomic_DNA"/>
</dbReference>
<protein>
    <submittedName>
        <fullName evidence="1">Uncharacterized protein</fullName>
    </submittedName>
</protein>
<sequence length="108" mass="12221">MIGDDTSLWGSPIYICRPGSCIIDLSLLYCIRRGSVTLAACQTECRGSDPRTDLIHPLNSVVPLLTFYHLQFLKIDMFTQSKFTLWWTKGCLILCTDSHACPFICLLF</sequence>
<dbReference type="AlphaFoldDB" id="A0A6A4P5A5"/>
<dbReference type="Proteomes" id="UP000447434">
    <property type="component" value="Chromosome 16"/>
</dbReference>
<keyword evidence="2" id="KW-1185">Reference proteome</keyword>
<evidence type="ECO:0000313" key="1">
    <source>
        <dbReference type="EMBL" id="KAE9597885.1"/>
    </source>
</evidence>
<comment type="caution">
    <text evidence="1">The sequence shown here is derived from an EMBL/GenBank/DDBJ whole genome shotgun (WGS) entry which is preliminary data.</text>
</comment>